<evidence type="ECO:0000313" key="3">
    <source>
        <dbReference type="Proteomes" id="UP000230639"/>
    </source>
</evidence>
<sequence>MNKLIRITGYTLLLGILAADASAAVTAGHPEPGVGKRLEQSTGGETATITASAHPATVVKQSVVPVPGSSGLIAGWAVTPYSGEKICTSGSIWTGERAVGAASKAGLQLSMTDTLKFANNVDSSQFVCGDTNDTVYLGIGYTRIEAGNYTVAGYFYSVIP</sequence>
<keyword evidence="1" id="KW-0732">Signal</keyword>
<dbReference type="EMBL" id="CP023345">
    <property type="protein sequence ID" value="ATW53188.1"/>
    <property type="molecule type" value="Genomic_DNA"/>
</dbReference>
<organism evidence="2 3">
    <name type="scientific">Salmonella diarizonae</name>
    <dbReference type="NCBI Taxonomy" id="59204"/>
    <lineage>
        <taxon>Bacteria</taxon>
        <taxon>Pseudomonadati</taxon>
        <taxon>Pseudomonadota</taxon>
        <taxon>Gammaproteobacteria</taxon>
        <taxon>Enterobacterales</taxon>
        <taxon>Enterobacteriaceae</taxon>
        <taxon>Salmonella</taxon>
    </lineage>
</organism>
<protein>
    <submittedName>
        <fullName evidence="2">Uncharacterized protein</fullName>
    </submittedName>
</protein>
<dbReference type="Proteomes" id="UP000230639">
    <property type="component" value="Chromosome"/>
</dbReference>
<feature type="chain" id="PRO_5014452920" evidence="1">
    <location>
        <begin position="24"/>
        <end position="160"/>
    </location>
</feature>
<dbReference type="RefSeq" id="WP_100212288.1">
    <property type="nucleotide sequence ID" value="NZ_CP023345.1"/>
</dbReference>
<feature type="signal peptide" evidence="1">
    <location>
        <begin position="1"/>
        <end position="23"/>
    </location>
</feature>
<dbReference type="AlphaFoldDB" id="A0A2I5HC99"/>
<name>A0A2I5HC99_SALDZ</name>
<proteinExistence type="predicted"/>
<accession>A0A2I5HC99</accession>
<evidence type="ECO:0000313" key="2">
    <source>
        <dbReference type="EMBL" id="ATW53188.1"/>
    </source>
</evidence>
<evidence type="ECO:0000256" key="1">
    <source>
        <dbReference type="SAM" id="SignalP"/>
    </source>
</evidence>
<reference evidence="2 3" key="1">
    <citation type="submission" date="2017-09" db="EMBL/GenBank/DDBJ databases">
        <title>Complete genome of Salmonella enterica subsp. diarizonae isolated from stool of a patient with bacterial enteropathy.</title>
        <authorList>
            <person name="Zhou J."/>
            <person name="Chen Q."/>
            <person name="Guo L."/>
            <person name="Fan J."/>
        </authorList>
    </citation>
    <scope>NUCLEOTIDE SEQUENCE [LARGE SCALE GENOMIC DNA]</scope>
    <source>
        <strain evidence="2 3">HZS154</strain>
    </source>
</reference>
<gene>
    <name evidence="2" type="ORF">CNQ75_00740</name>
</gene>